<organism evidence="3 4">
    <name type="scientific">Dissostichus mawsoni</name>
    <name type="common">Antarctic cod</name>
    <dbReference type="NCBI Taxonomy" id="36200"/>
    <lineage>
        <taxon>Eukaryota</taxon>
        <taxon>Metazoa</taxon>
        <taxon>Chordata</taxon>
        <taxon>Craniata</taxon>
        <taxon>Vertebrata</taxon>
        <taxon>Euteleostomi</taxon>
        <taxon>Actinopterygii</taxon>
        <taxon>Neopterygii</taxon>
        <taxon>Teleostei</taxon>
        <taxon>Neoteleostei</taxon>
        <taxon>Acanthomorphata</taxon>
        <taxon>Eupercaria</taxon>
        <taxon>Perciformes</taxon>
        <taxon>Notothenioidei</taxon>
        <taxon>Nototheniidae</taxon>
        <taxon>Dissostichus</taxon>
    </lineage>
</organism>
<evidence type="ECO:0000313" key="3">
    <source>
        <dbReference type="EMBL" id="KAF3832106.1"/>
    </source>
</evidence>
<protein>
    <recommendedName>
        <fullName evidence="2">Myb/SANT-like DNA-binding domain-containing protein</fullName>
    </recommendedName>
</protein>
<keyword evidence="4" id="KW-1185">Reference proteome</keyword>
<comment type="caution">
    <text evidence="3">The sequence shown here is derived from an EMBL/GenBank/DDBJ whole genome shotgun (WGS) entry which is preliminary data.</text>
</comment>
<reference evidence="3 4" key="1">
    <citation type="submission" date="2020-03" db="EMBL/GenBank/DDBJ databases">
        <title>Dissostichus mawsoni Genome sequencing and assembly.</title>
        <authorList>
            <person name="Park H."/>
        </authorList>
    </citation>
    <scope>NUCLEOTIDE SEQUENCE [LARGE SCALE GENOMIC DNA]</scope>
    <source>
        <strain evidence="3">DM0001</strain>
        <tissue evidence="3">Muscle</tissue>
    </source>
</reference>
<evidence type="ECO:0000256" key="1">
    <source>
        <dbReference type="SAM" id="MobiDB-lite"/>
    </source>
</evidence>
<feature type="region of interest" description="Disordered" evidence="1">
    <location>
        <begin position="78"/>
        <end position="149"/>
    </location>
</feature>
<evidence type="ECO:0000313" key="4">
    <source>
        <dbReference type="Proteomes" id="UP000518266"/>
    </source>
</evidence>
<dbReference type="InterPro" id="IPR044822">
    <property type="entry name" value="Myb_DNA-bind_4"/>
</dbReference>
<gene>
    <name evidence="3" type="ORF">F7725_025771</name>
</gene>
<accession>A0A7J5X574</accession>
<dbReference type="EMBL" id="JAAKFY010000027">
    <property type="protein sequence ID" value="KAF3832106.1"/>
    <property type="molecule type" value="Genomic_DNA"/>
</dbReference>
<proteinExistence type="predicted"/>
<feature type="compositionally biased region" description="Low complexity" evidence="1">
    <location>
        <begin position="92"/>
        <end position="111"/>
    </location>
</feature>
<dbReference type="Pfam" id="PF13837">
    <property type="entry name" value="Myb_DNA-bind_4"/>
    <property type="match status" value="1"/>
</dbReference>
<dbReference type="Proteomes" id="UP000518266">
    <property type="component" value="Unassembled WGS sequence"/>
</dbReference>
<sequence length="295" mass="32184">MFTGKRYTSKKAWGQVLQKMGLEELLTPTQLAKKWDNLKRKYKELKTPPTGTGTDAGEATAATWSWFSLMHEAIGSRPSMEPPVLMDSADVAPSGIGSSSSGAGAAPCGQAIEEEEDPGQPGTSSSTTTLDEEPSTSLSPPPPKKKRASRGALLEFLKEEAKREQERFEATQANAQKYFDLFEKLFNWVHTWSREHPCQSVSLAMSALFPPHQTWWNHTSVPNILRRLQDAPRCEADVVQDCTGADDVLQSADGTLGDIKGPGHHTIRQAVCQPIKVLSAAAFDVSVFFPASVEA</sequence>
<name>A0A7J5X574_DISMA</name>
<feature type="domain" description="Myb/SANT-like DNA-binding" evidence="2">
    <location>
        <begin position="6"/>
        <end position="72"/>
    </location>
</feature>
<evidence type="ECO:0000259" key="2">
    <source>
        <dbReference type="Pfam" id="PF13837"/>
    </source>
</evidence>
<dbReference type="AlphaFoldDB" id="A0A7J5X574"/>
<dbReference type="OrthoDB" id="8933168at2759"/>